<name>A0A7W7TXH7_9ACTN</name>
<dbReference type="AlphaFoldDB" id="A0A7W7TXH7"/>
<comment type="caution">
    <text evidence="1">The sequence shown here is derived from an EMBL/GenBank/DDBJ whole genome shotgun (WGS) entry which is preliminary data.</text>
</comment>
<protein>
    <submittedName>
        <fullName evidence="1">Uncharacterized protein</fullName>
    </submittedName>
</protein>
<dbReference type="RefSeq" id="WP_147321124.1">
    <property type="nucleotide sequence ID" value="NZ_JACHJY010000003.1"/>
</dbReference>
<gene>
    <name evidence="1" type="ORF">GGE06_002089</name>
</gene>
<evidence type="ECO:0000313" key="1">
    <source>
        <dbReference type="EMBL" id="MBB4981179.1"/>
    </source>
</evidence>
<dbReference type="EMBL" id="JACHJY010000003">
    <property type="protein sequence ID" value="MBB4981179.1"/>
    <property type="molecule type" value="Genomic_DNA"/>
</dbReference>
<reference evidence="1 2" key="1">
    <citation type="submission" date="2020-08" db="EMBL/GenBank/DDBJ databases">
        <title>Genomic Encyclopedia of Type Strains, Phase III (KMG-III): the genomes of soil and plant-associated and newly described type strains.</title>
        <authorList>
            <person name="Whitman W."/>
        </authorList>
    </citation>
    <scope>NUCLEOTIDE SEQUENCE [LARGE SCALE GENOMIC DNA]</scope>
    <source>
        <strain evidence="1 2">SFB5A</strain>
    </source>
</reference>
<evidence type="ECO:0000313" key="2">
    <source>
        <dbReference type="Proteomes" id="UP000582643"/>
    </source>
</evidence>
<organism evidence="1 2">
    <name type="scientific">Streptomyces nymphaeiformis</name>
    <dbReference type="NCBI Taxonomy" id="2663842"/>
    <lineage>
        <taxon>Bacteria</taxon>
        <taxon>Bacillati</taxon>
        <taxon>Actinomycetota</taxon>
        <taxon>Actinomycetes</taxon>
        <taxon>Kitasatosporales</taxon>
        <taxon>Streptomycetaceae</taxon>
        <taxon>Streptomyces</taxon>
    </lineage>
</organism>
<sequence length="135" mass="14542">MTADMEHLLNVRLCERFGDAAEWAEVTALTASHLRVVVSALGPEDAMTFLTAARRALDEEESRAGTIHLGFGAHLWTHLEDVPMGASPLARASAWDAMLTMHRLSVLDPEPGLGTHLDSALDACRLRLVPAAAGF</sequence>
<dbReference type="Proteomes" id="UP000582643">
    <property type="component" value="Unassembled WGS sequence"/>
</dbReference>
<keyword evidence="2" id="KW-1185">Reference proteome</keyword>
<proteinExistence type="predicted"/>
<accession>A0A7W7TXH7</accession>